<evidence type="ECO:0000256" key="8">
    <source>
        <dbReference type="ARBA" id="ARBA00022679"/>
    </source>
</evidence>
<evidence type="ECO:0000313" key="15">
    <source>
        <dbReference type="EMBL" id="SJN31682.1"/>
    </source>
</evidence>
<comment type="function">
    <text evidence="10 12">Specifically methylates the N3 position of the uracil ring of uridine 1498 (m3U1498) in 16S rRNA. Acts on the fully assembled 30S ribosomal subunit.</text>
</comment>
<dbReference type="InterPro" id="IPR029028">
    <property type="entry name" value="Alpha/beta_knot_MTases"/>
</dbReference>
<dbReference type="EC" id="2.1.1.193" evidence="3 12"/>
<comment type="similarity">
    <text evidence="2 12">Belongs to the RNA methyltransferase RsmE family.</text>
</comment>
<dbReference type="InterPro" id="IPR006700">
    <property type="entry name" value="RsmE"/>
</dbReference>
<evidence type="ECO:0000256" key="1">
    <source>
        <dbReference type="ARBA" id="ARBA00004496"/>
    </source>
</evidence>
<dbReference type="OrthoDB" id="9808126at2"/>
<dbReference type="InterPro" id="IPR029026">
    <property type="entry name" value="tRNA_m1G_MTases_N"/>
</dbReference>
<dbReference type="GO" id="GO:0005737">
    <property type="term" value="C:cytoplasm"/>
    <property type="evidence" value="ECO:0007669"/>
    <property type="project" value="UniProtKB-SubCell"/>
</dbReference>
<dbReference type="GO" id="GO:0070475">
    <property type="term" value="P:rRNA base methylation"/>
    <property type="evidence" value="ECO:0007669"/>
    <property type="project" value="TreeGrafter"/>
</dbReference>
<feature type="domain" description="Ribosomal RNA small subunit methyltransferase E methyltransferase" evidence="13">
    <location>
        <begin position="83"/>
        <end position="237"/>
    </location>
</feature>
<evidence type="ECO:0000256" key="5">
    <source>
        <dbReference type="ARBA" id="ARBA00022490"/>
    </source>
</evidence>
<dbReference type="Pfam" id="PF20260">
    <property type="entry name" value="PUA_4"/>
    <property type="match status" value="1"/>
</dbReference>
<comment type="subcellular location">
    <subcellularLocation>
        <location evidence="1 12">Cytoplasm</location>
    </subcellularLocation>
</comment>
<evidence type="ECO:0000256" key="7">
    <source>
        <dbReference type="ARBA" id="ARBA00022603"/>
    </source>
</evidence>
<dbReference type="AlphaFoldDB" id="A0A1R4JI64"/>
<dbReference type="Gene3D" id="2.40.240.20">
    <property type="entry name" value="Hypothetical PUA domain-like, domain 1"/>
    <property type="match status" value="1"/>
</dbReference>
<dbReference type="InterPro" id="IPR046887">
    <property type="entry name" value="RsmE_PUA-like"/>
</dbReference>
<keyword evidence="6 12" id="KW-0698">rRNA processing</keyword>
<dbReference type="CDD" id="cd18084">
    <property type="entry name" value="RsmE-like"/>
    <property type="match status" value="1"/>
</dbReference>
<dbReference type="PANTHER" id="PTHR30027">
    <property type="entry name" value="RIBOSOMAL RNA SMALL SUBUNIT METHYLTRANSFERASE E"/>
    <property type="match status" value="1"/>
</dbReference>
<dbReference type="RefSeq" id="WP_094764573.1">
    <property type="nucleotide sequence ID" value="NZ_FUKQ01000032.1"/>
</dbReference>
<dbReference type="InterPro" id="IPR046886">
    <property type="entry name" value="RsmE_MTase_dom"/>
</dbReference>
<evidence type="ECO:0000256" key="12">
    <source>
        <dbReference type="PIRNR" id="PIRNR015601"/>
    </source>
</evidence>
<keyword evidence="8 12" id="KW-0808">Transferase</keyword>
<dbReference type="PIRSF" id="PIRSF015601">
    <property type="entry name" value="MTase_slr0722"/>
    <property type="match status" value="1"/>
</dbReference>
<evidence type="ECO:0000256" key="10">
    <source>
        <dbReference type="ARBA" id="ARBA00025699"/>
    </source>
</evidence>
<evidence type="ECO:0000256" key="9">
    <source>
        <dbReference type="ARBA" id="ARBA00022691"/>
    </source>
</evidence>
<dbReference type="Gene3D" id="3.40.1280.10">
    <property type="match status" value="1"/>
</dbReference>
<organism evidence="15 16">
    <name type="scientific">Luteococcus japonicus LSP_Lj1</name>
    <dbReference type="NCBI Taxonomy" id="1255658"/>
    <lineage>
        <taxon>Bacteria</taxon>
        <taxon>Bacillati</taxon>
        <taxon>Actinomycetota</taxon>
        <taxon>Actinomycetes</taxon>
        <taxon>Propionibacteriales</taxon>
        <taxon>Propionibacteriaceae</taxon>
        <taxon>Luteococcus</taxon>
    </lineage>
</organism>
<gene>
    <name evidence="15" type="ORF">FM114_07625</name>
</gene>
<keyword evidence="7 12" id="KW-0489">Methyltransferase</keyword>
<evidence type="ECO:0000313" key="16">
    <source>
        <dbReference type="Proteomes" id="UP000188342"/>
    </source>
</evidence>
<keyword evidence="5 12" id="KW-0963">Cytoplasm</keyword>
<protein>
    <recommendedName>
        <fullName evidence="4 12">Ribosomal RNA small subunit methyltransferase E</fullName>
        <ecNumber evidence="3 12">2.1.1.193</ecNumber>
    </recommendedName>
</protein>
<dbReference type="STRING" id="1255658.FM114_07625"/>
<dbReference type="NCBIfam" id="TIGR00046">
    <property type="entry name" value="RsmE family RNA methyltransferase"/>
    <property type="match status" value="1"/>
</dbReference>
<evidence type="ECO:0000259" key="13">
    <source>
        <dbReference type="Pfam" id="PF04452"/>
    </source>
</evidence>
<sequence>MSDALFLAAFGDASPGSRVTVTGDEGRHAAVVKRIELGESVLLSDGHGRAVRGPVVEVSKQGIVVEVAEVRSAAPQRHRWVGVQALAKGDRSDLAVETMTELGIDEVLAWQASRSIVRWTTEKSAKGLAKWAATAREATKQSRRFRIPEVGFVTTKQLVARIQQADLALVLHEAGTQWIGEVTLPEQGEVLFIIGPEGGISPEELAAFEAAGAQTVLVSDGVLRTSTAGVVALAQLQLMAGVR</sequence>
<dbReference type="SUPFAM" id="SSF75217">
    <property type="entry name" value="alpha/beta knot"/>
    <property type="match status" value="1"/>
</dbReference>
<dbReference type="InterPro" id="IPR015947">
    <property type="entry name" value="PUA-like_sf"/>
</dbReference>
<dbReference type="SUPFAM" id="SSF88697">
    <property type="entry name" value="PUA domain-like"/>
    <property type="match status" value="1"/>
</dbReference>
<feature type="domain" description="Ribosomal RNA small subunit methyltransferase E PUA-like" evidence="14">
    <location>
        <begin position="21"/>
        <end position="67"/>
    </location>
</feature>
<evidence type="ECO:0000259" key="14">
    <source>
        <dbReference type="Pfam" id="PF20260"/>
    </source>
</evidence>
<dbReference type="PANTHER" id="PTHR30027:SF3">
    <property type="entry name" value="16S RRNA (URACIL(1498)-N(3))-METHYLTRANSFERASE"/>
    <property type="match status" value="1"/>
</dbReference>
<name>A0A1R4JI64_9ACTN</name>
<dbReference type="EMBL" id="FUKQ01000032">
    <property type="protein sequence ID" value="SJN31682.1"/>
    <property type="molecule type" value="Genomic_DNA"/>
</dbReference>
<evidence type="ECO:0000256" key="6">
    <source>
        <dbReference type="ARBA" id="ARBA00022552"/>
    </source>
</evidence>
<proteinExistence type="inferred from homology"/>
<dbReference type="Proteomes" id="UP000188342">
    <property type="component" value="Unassembled WGS sequence"/>
</dbReference>
<dbReference type="GO" id="GO:0070042">
    <property type="term" value="F:rRNA (uridine-N3-)-methyltransferase activity"/>
    <property type="evidence" value="ECO:0007669"/>
    <property type="project" value="TreeGrafter"/>
</dbReference>
<evidence type="ECO:0000256" key="11">
    <source>
        <dbReference type="ARBA" id="ARBA00047944"/>
    </source>
</evidence>
<accession>A0A1R4JI64</accession>
<keyword evidence="9 12" id="KW-0949">S-adenosyl-L-methionine</keyword>
<keyword evidence="16" id="KW-1185">Reference proteome</keyword>
<dbReference type="NCBIfam" id="NF008693">
    <property type="entry name" value="PRK11713.2-3"/>
    <property type="match status" value="1"/>
</dbReference>
<evidence type="ECO:0000256" key="2">
    <source>
        <dbReference type="ARBA" id="ARBA00005528"/>
    </source>
</evidence>
<reference evidence="15 16" key="1">
    <citation type="submission" date="2017-02" db="EMBL/GenBank/DDBJ databases">
        <authorList>
            <person name="Peterson S.W."/>
        </authorList>
    </citation>
    <scope>NUCLEOTIDE SEQUENCE [LARGE SCALE GENOMIC DNA]</scope>
    <source>
        <strain evidence="15 16">LSP_Lj1</strain>
    </source>
</reference>
<evidence type="ECO:0000256" key="3">
    <source>
        <dbReference type="ARBA" id="ARBA00012328"/>
    </source>
</evidence>
<evidence type="ECO:0000256" key="4">
    <source>
        <dbReference type="ARBA" id="ARBA00013673"/>
    </source>
</evidence>
<dbReference type="Pfam" id="PF04452">
    <property type="entry name" value="Methyltrans_RNA"/>
    <property type="match status" value="1"/>
</dbReference>
<comment type="catalytic activity">
    <reaction evidence="11 12">
        <text>uridine(1498) in 16S rRNA + S-adenosyl-L-methionine = N(3)-methyluridine(1498) in 16S rRNA + S-adenosyl-L-homocysteine + H(+)</text>
        <dbReference type="Rhea" id="RHEA:42920"/>
        <dbReference type="Rhea" id="RHEA-COMP:10283"/>
        <dbReference type="Rhea" id="RHEA-COMP:10284"/>
        <dbReference type="ChEBI" id="CHEBI:15378"/>
        <dbReference type="ChEBI" id="CHEBI:57856"/>
        <dbReference type="ChEBI" id="CHEBI:59789"/>
        <dbReference type="ChEBI" id="CHEBI:65315"/>
        <dbReference type="ChEBI" id="CHEBI:74502"/>
        <dbReference type="EC" id="2.1.1.193"/>
    </reaction>
</comment>